<evidence type="ECO:0000313" key="5">
    <source>
        <dbReference type="EMBL" id="VDO03972.1"/>
    </source>
</evidence>
<feature type="region of interest" description="Disordered" evidence="3">
    <location>
        <begin position="237"/>
        <end position="270"/>
    </location>
</feature>
<evidence type="ECO:0000313" key="6">
    <source>
        <dbReference type="Proteomes" id="UP000278807"/>
    </source>
</evidence>
<reference evidence="5 6" key="2">
    <citation type="submission" date="2018-11" db="EMBL/GenBank/DDBJ databases">
        <authorList>
            <consortium name="Pathogen Informatics"/>
        </authorList>
    </citation>
    <scope>NUCLEOTIDE SEQUENCE [LARGE SCALE GENOMIC DNA]</scope>
</reference>
<dbReference type="CDD" id="cd15489">
    <property type="entry name" value="PHD_SF"/>
    <property type="match status" value="1"/>
</dbReference>
<dbReference type="SUPFAM" id="SSF57903">
    <property type="entry name" value="FYVE/PHD zinc finger"/>
    <property type="match status" value="1"/>
</dbReference>
<feature type="region of interest" description="Disordered" evidence="3">
    <location>
        <begin position="1028"/>
        <end position="1071"/>
    </location>
</feature>
<dbReference type="GO" id="GO:0008270">
    <property type="term" value="F:zinc ion binding"/>
    <property type="evidence" value="ECO:0007669"/>
    <property type="project" value="UniProtKB-KW"/>
</dbReference>
<reference evidence="7" key="1">
    <citation type="submission" date="2016-04" db="UniProtKB">
        <authorList>
            <consortium name="WormBaseParasite"/>
        </authorList>
    </citation>
    <scope>IDENTIFICATION</scope>
</reference>
<dbReference type="OrthoDB" id="161570at2759"/>
<dbReference type="AlphaFoldDB" id="A0A158QHV3"/>
<feature type="region of interest" description="Disordered" evidence="3">
    <location>
        <begin position="181"/>
        <end position="204"/>
    </location>
</feature>
<organism evidence="7">
    <name type="scientific">Rodentolepis nana</name>
    <name type="common">Dwarf tapeworm</name>
    <name type="synonym">Hymenolepis nana</name>
    <dbReference type="NCBI Taxonomy" id="102285"/>
    <lineage>
        <taxon>Eukaryota</taxon>
        <taxon>Metazoa</taxon>
        <taxon>Spiralia</taxon>
        <taxon>Lophotrochozoa</taxon>
        <taxon>Platyhelminthes</taxon>
        <taxon>Cestoda</taxon>
        <taxon>Eucestoda</taxon>
        <taxon>Cyclophyllidea</taxon>
        <taxon>Hymenolepididae</taxon>
        <taxon>Rodentolepis</taxon>
    </lineage>
</organism>
<evidence type="ECO:0000256" key="3">
    <source>
        <dbReference type="SAM" id="MobiDB-lite"/>
    </source>
</evidence>
<keyword evidence="1" id="KW-0862">Zinc</keyword>
<feature type="compositionally biased region" description="Basic and acidic residues" evidence="3">
    <location>
        <begin position="1050"/>
        <end position="1064"/>
    </location>
</feature>
<keyword evidence="1" id="KW-0479">Metal-binding</keyword>
<keyword evidence="2" id="KW-0175">Coiled coil</keyword>
<evidence type="ECO:0000256" key="2">
    <source>
        <dbReference type="SAM" id="Coils"/>
    </source>
</evidence>
<sequence length="1071" mass="119741">MEGQIRTRGSTKIEKEKSPETIFKKGKYVMAKWKNNVDYLAQVLDYRKNLEGDLMFHIVFIWDDIAEWHSASNLKLATDEQVKEILEEIKQIKSASKDSQKKFPVELQTAADEDDMIYDPNHTQFQEACRKRRERQRRSLSSDLDSAQVDVQAQKSVQIDGAASSKLKQTPIRKPASIVNKPLVTPTANKKPITSAKPIVPTPIAKAPPQSFQCQYCPRTLRKQDLLESHIYHYHSDKIKSDPPHTEATTSSTKKRKQEPESTSETPPISEGNLKECLMFCKNCKTSGSVVEPEANIIQCRVCLVWSHRKCAECFNEPSWICTFCRREPSASGLTDWANDSENFRASGPTRPEDVDLDGISKEIDGLLTWLKKLKLLVNSGRRAVLRIKRQNTANGSDAAVNTQLSQNRSVDSELSIDLLCSGSHTDEQFGKIEKLRRVLPHIFKSENAMYIRWFNSFASTADNLTFAAFLALDSPDISRLLANIPTNLPDLTITDDLLNVVQPSSFQSQHGVLSSNPASNASSAFDTPTKNLINSIFQSMTPVETGNATSPTAGSTGTVITTPPTTTAIEADLQKAVPMDTFIPMTCPSNISPYFTTPVKATSRRATNSSVAAGEIESAAGLIGFSETSTSGSIAIRNAPSASQGWSFPPSHFPHPSPDSLYKLLLQDFDLEVINQEVLIPLEEMIGLIEGRLEFLDSKIDEALGADEDDADSGSGSQPDADLQMVILMREKDTNIFATQAVHTSSLTLIVPTFVMSGETISHEQTFEEKAIDNVNDSSQTDPPLEVTMNSSELEVHEDSVVTECSHPPRKRRKRKRRQFTSDSLVEVTEEGESITNEMELVQGGFHSAFHGVIYDEEGNPKEITFREDKMKQINRKRQKRLGTCTFKISTEMEPKTAIEIPAKRERGSTTSTTSNRMKSKVRNLEVRIHKYENTYDNVVKYWYSTLDWIDKAAMELQQTEENEEYYEECQVEGEEHGYTESEFVAAPAVEQTADENLDEANQKTEDYKQTNEETKLESLTEVENNIQRNINMSDEEGSSGHGQQMDAQEGKVDVNNSPEEKVFSSIPTK</sequence>
<name>A0A158QHV3_RODNA</name>
<protein>
    <submittedName>
        <fullName evidence="7">C2H2-type domain-containing protein</fullName>
    </submittedName>
</protein>
<gene>
    <name evidence="5" type="ORF">HNAJ_LOCUS8112</name>
</gene>
<evidence type="ECO:0000313" key="7">
    <source>
        <dbReference type="WBParaSite" id="HNAJ_0000811601-mRNA-1"/>
    </source>
</evidence>
<proteinExistence type="predicted"/>
<dbReference type="InterPro" id="IPR011011">
    <property type="entry name" value="Znf_FYVE_PHD"/>
</dbReference>
<dbReference type="Proteomes" id="UP000278807">
    <property type="component" value="Unassembled WGS sequence"/>
</dbReference>
<dbReference type="STRING" id="102285.A0A158QHV3"/>
<feature type="coiled-coil region" evidence="2">
    <location>
        <begin position="992"/>
        <end position="1019"/>
    </location>
</feature>
<feature type="domain" description="C2H2-type" evidence="4">
    <location>
        <begin position="212"/>
        <end position="240"/>
    </location>
</feature>
<dbReference type="EMBL" id="UZAE01012196">
    <property type="protein sequence ID" value="VDO03972.1"/>
    <property type="molecule type" value="Genomic_DNA"/>
</dbReference>
<evidence type="ECO:0000256" key="1">
    <source>
        <dbReference type="PROSITE-ProRule" id="PRU00042"/>
    </source>
</evidence>
<keyword evidence="1" id="KW-0863">Zinc-finger</keyword>
<accession>A0A158QHV3</accession>
<feature type="region of interest" description="Disordered" evidence="3">
    <location>
        <begin position="800"/>
        <end position="821"/>
    </location>
</feature>
<dbReference type="InterPro" id="IPR013087">
    <property type="entry name" value="Znf_C2H2_type"/>
</dbReference>
<dbReference type="WBParaSite" id="HNAJ_0000811601-mRNA-1">
    <property type="protein sequence ID" value="HNAJ_0000811601-mRNA-1"/>
    <property type="gene ID" value="HNAJ_0000811601"/>
</dbReference>
<dbReference type="PROSITE" id="PS50157">
    <property type="entry name" value="ZINC_FINGER_C2H2_2"/>
    <property type="match status" value="1"/>
</dbReference>
<evidence type="ECO:0000259" key="4">
    <source>
        <dbReference type="PROSITE" id="PS50157"/>
    </source>
</evidence>
<feature type="compositionally biased region" description="Basic residues" evidence="3">
    <location>
        <begin position="809"/>
        <end position="820"/>
    </location>
</feature>
<keyword evidence="6" id="KW-1185">Reference proteome</keyword>
<dbReference type="PROSITE" id="PS00028">
    <property type="entry name" value="ZINC_FINGER_C2H2_1"/>
    <property type="match status" value="1"/>
</dbReference>